<accession>A0A4R4B9X2</accession>
<evidence type="ECO:0000313" key="1">
    <source>
        <dbReference type="EMBL" id="TCW51278.1"/>
    </source>
</evidence>
<name>A0A4R4B9X2_BACTU</name>
<organism evidence="1 2">
    <name type="scientific">Bacillus thuringiensis</name>
    <dbReference type="NCBI Taxonomy" id="1428"/>
    <lineage>
        <taxon>Bacteria</taxon>
        <taxon>Bacillati</taxon>
        <taxon>Bacillota</taxon>
        <taxon>Bacilli</taxon>
        <taxon>Bacillales</taxon>
        <taxon>Bacillaceae</taxon>
        <taxon>Bacillus</taxon>
        <taxon>Bacillus cereus group</taxon>
    </lineage>
</organism>
<dbReference type="EMBL" id="SMDG01000016">
    <property type="protein sequence ID" value="TCW51278.1"/>
    <property type="molecule type" value="Genomic_DNA"/>
</dbReference>
<dbReference type="RefSeq" id="WP_131934278.1">
    <property type="nucleotide sequence ID" value="NZ_SMDF01000016.1"/>
</dbReference>
<gene>
    <name evidence="1" type="ORF">EC910_116126</name>
</gene>
<dbReference type="Proteomes" id="UP000295285">
    <property type="component" value="Unassembled WGS sequence"/>
</dbReference>
<protein>
    <submittedName>
        <fullName evidence="1">Uncharacterized protein</fullName>
    </submittedName>
</protein>
<comment type="caution">
    <text evidence="1">The sequence shown here is derived from an EMBL/GenBank/DDBJ whole genome shotgun (WGS) entry which is preliminary data.</text>
</comment>
<evidence type="ECO:0000313" key="2">
    <source>
        <dbReference type="Proteomes" id="UP000295285"/>
    </source>
</evidence>
<sequence length="74" mass="9190">MYYYYVPQVYPYVNYYPVNDMRQQFGVYQQQQLQQLPQIPQIPQIPQQQPTQEQKPYLTTWPYSNVYYGNYYES</sequence>
<proteinExistence type="predicted"/>
<dbReference type="AlphaFoldDB" id="A0A4R4B9X2"/>
<reference evidence="1 2" key="1">
    <citation type="submission" date="2019-03" db="EMBL/GenBank/DDBJ databases">
        <title>Above-ground endophytic microbial communities from plants in different locations in the United States.</title>
        <authorList>
            <person name="Frank C."/>
        </authorList>
    </citation>
    <scope>NUCLEOTIDE SEQUENCE [LARGE SCALE GENOMIC DNA]</scope>
    <source>
        <strain evidence="1 2">LP_2_YM</strain>
    </source>
</reference>